<dbReference type="InterPro" id="IPR027417">
    <property type="entry name" value="P-loop_NTPase"/>
</dbReference>
<feature type="non-terminal residue" evidence="2">
    <location>
        <position position="1"/>
    </location>
</feature>
<dbReference type="Pfam" id="PF00270">
    <property type="entry name" value="DEAD"/>
    <property type="match status" value="1"/>
</dbReference>
<reference evidence="2" key="1">
    <citation type="submission" date="2020-11" db="EMBL/GenBank/DDBJ databases">
        <authorList>
            <consortium name="DOE Joint Genome Institute"/>
            <person name="Ahrendt S."/>
            <person name="Riley R."/>
            <person name="Andreopoulos W."/>
            <person name="LaButti K."/>
            <person name="Pangilinan J."/>
            <person name="Ruiz-duenas F.J."/>
            <person name="Barrasa J.M."/>
            <person name="Sanchez-Garcia M."/>
            <person name="Camarero S."/>
            <person name="Miyauchi S."/>
            <person name="Serrano A."/>
            <person name="Linde D."/>
            <person name="Babiker R."/>
            <person name="Drula E."/>
            <person name="Ayuso-Fernandez I."/>
            <person name="Pacheco R."/>
            <person name="Padilla G."/>
            <person name="Ferreira P."/>
            <person name="Barriuso J."/>
            <person name="Kellner H."/>
            <person name="Castanera R."/>
            <person name="Alfaro M."/>
            <person name="Ramirez L."/>
            <person name="Pisabarro A.G."/>
            <person name="Kuo A."/>
            <person name="Tritt A."/>
            <person name="Lipzen A."/>
            <person name="He G."/>
            <person name="Yan M."/>
            <person name="Ng V."/>
            <person name="Cullen D."/>
            <person name="Martin F."/>
            <person name="Rosso M.-N."/>
            <person name="Henrissat B."/>
            <person name="Hibbett D."/>
            <person name="Martinez A.T."/>
            <person name="Grigoriev I.V."/>
        </authorList>
    </citation>
    <scope>NUCLEOTIDE SEQUENCE</scope>
    <source>
        <strain evidence="2">AH 44721</strain>
    </source>
</reference>
<gene>
    <name evidence="2" type="ORF">CPB84DRAFT_1690839</name>
</gene>
<name>A0A9P5N7Y4_GYMJU</name>
<feature type="domain" description="DEAD/DEAH-box helicase" evidence="1">
    <location>
        <begin position="9"/>
        <end position="67"/>
    </location>
</feature>
<proteinExistence type="predicted"/>
<comment type="caution">
    <text evidence="2">The sequence shown here is derived from an EMBL/GenBank/DDBJ whole genome shotgun (WGS) entry which is preliminary data.</text>
</comment>
<dbReference type="GO" id="GO:0005524">
    <property type="term" value="F:ATP binding"/>
    <property type="evidence" value="ECO:0007669"/>
    <property type="project" value="InterPro"/>
</dbReference>
<dbReference type="SUPFAM" id="SSF52540">
    <property type="entry name" value="P-loop containing nucleoside triphosphate hydrolases"/>
    <property type="match status" value="1"/>
</dbReference>
<dbReference type="GO" id="GO:0003676">
    <property type="term" value="F:nucleic acid binding"/>
    <property type="evidence" value="ECO:0007669"/>
    <property type="project" value="InterPro"/>
</dbReference>
<sequence length="74" mass="7889">PCEFQARDAIAQLERKDCITLARTGSGKTLTFWAPLLFNENGIIIVVTALNILGDQNAAELAGLCISAVNITAE</sequence>
<dbReference type="AlphaFoldDB" id="A0A9P5N7Y4"/>
<evidence type="ECO:0000313" key="2">
    <source>
        <dbReference type="EMBL" id="KAF8873330.1"/>
    </source>
</evidence>
<dbReference type="Proteomes" id="UP000724874">
    <property type="component" value="Unassembled WGS sequence"/>
</dbReference>
<keyword evidence="3" id="KW-1185">Reference proteome</keyword>
<evidence type="ECO:0000313" key="3">
    <source>
        <dbReference type="Proteomes" id="UP000724874"/>
    </source>
</evidence>
<dbReference type="EMBL" id="JADNYJ010000241">
    <property type="protein sequence ID" value="KAF8873330.1"/>
    <property type="molecule type" value="Genomic_DNA"/>
</dbReference>
<evidence type="ECO:0000259" key="1">
    <source>
        <dbReference type="Pfam" id="PF00270"/>
    </source>
</evidence>
<organism evidence="2 3">
    <name type="scientific">Gymnopilus junonius</name>
    <name type="common">Spectacular rustgill mushroom</name>
    <name type="synonym">Gymnopilus spectabilis subsp. junonius</name>
    <dbReference type="NCBI Taxonomy" id="109634"/>
    <lineage>
        <taxon>Eukaryota</taxon>
        <taxon>Fungi</taxon>
        <taxon>Dikarya</taxon>
        <taxon>Basidiomycota</taxon>
        <taxon>Agaricomycotina</taxon>
        <taxon>Agaricomycetes</taxon>
        <taxon>Agaricomycetidae</taxon>
        <taxon>Agaricales</taxon>
        <taxon>Agaricineae</taxon>
        <taxon>Hymenogastraceae</taxon>
        <taxon>Gymnopilus</taxon>
    </lineage>
</organism>
<dbReference type="InterPro" id="IPR011545">
    <property type="entry name" value="DEAD/DEAH_box_helicase_dom"/>
</dbReference>
<dbReference type="OrthoDB" id="10261556at2759"/>
<protein>
    <recommendedName>
        <fullName evidence="1">DEAD/DEAH-box helicase domain-containing protein</fullName>
    </recommendedName>
</protein>
<accession>A0A9P5N7Y4</accession>
<dbReference type="Gene3D" id="3.40.50.300">
    <property type="entry name" value="P-loop containing nucleotide triphosphate hydrolases"/>
    <property type="match status" value="1"/>
</dbReference>